<dbReference type="AlphaFoldDB" id="A0A5A7QIF9"/>
<protein>
    <submittedName>
        <fullName evidence="1">DNA-binding storekeeper protein-relatedtranscriptional regulator</fullName>
    </submittedName>
</protein>
<gene>
    <name evidence="1" type="ORF">STAS_21624</name>
</gene>
<dbReference type="OrthoDB" id="927109at2759"/>
<evidence type="ECO:0000313" key="1">
    <source>
        <dbReference type="EMBL" id="GER44718.1"/>
    </source>
</evidence>
<dbReference type="EMBL" id="BKCP01007070">
    <property type="protein sequence ID" value="GER44718.1"/>
    <property type="molecule type" value="Genomic_DNA"/>
</dbReference>
<name>A0A5A7QIF9_STRAF</name>
<keyword evidence="2" id="KW-1185">Reference proteome</keyword>
<evidence type="ECO:0000313" key="2">
    <source>
        <dbReference type="Proteomes" id="UP000325081"/>
    </source>
</evidence>
<comment type="caution">
    <text evidence="1">The sequence shown here is derived from an EMBL/GenBank/DDBJ whole genome shotgun (WGS) entry which is preliminary data.</text>
</comment>
<sequence>MILMSLRGFYFRVTVSAYTLGFDLPRCRWDDGCEAAGDGGAYQRRREAPDFDELYFPVRNLGLAKAGWGRDGRRIAEDVGDYHICAAWPEEQTLGDFRPRHNEGKTEDVQRTKKLTADVPLTDGQMALGATDEGPTLDWQRCSDGIREMEITRTVYYSFTKR</sequence>
<keyword evidence="1" id="KW-0238">DNA-binding</keyword>
<proteinExistence type="predicted"/>
<dbReference type="GO" id="GO:0003677">
    <property type="term" value="F:DNA binding"/>
    <property type="evidence" value="ECO:0007669"/>
    <property type="project" value="UniProtKB-KW"/>
</dbReference>
<accession>A0A5A7QIF9</accession>
<organism evidence="1 2">
    <name type="scientific">Striga asiatica</name>
    <name type="common">Asiatic witchweed</name>
    <name type="synonym">Buchnera asiatica</name>
    <dbReference type="NCBI Taxonomy" id="4170"/>
    <lineage>
        <taxon>Eukaryota</taxon>
        <taxon>Viridiplantae</taxon>
        <taxon>Streptophyta</taxon>
        <taxon>Embryophyta</taxon>
        <taxon>Tracheophyta</taxon>
        <taxon>Spermatophyta</taxon>
        <taxon>Magnoliopsida</taxon>
        <taxon>eudicotyledons</taxon>
        <taxon>Gunneridae</taxon>
        <taxon>Pentapetalae</taxon>
        <taxon>asterids</taxon>
        <taxon>lamiids</taxon>
        <taxon>Lamiales</taxon>
        <taxon>Orobanchaceae</taxon>
        <taxon>Buchnereae</taxon>
        <taxon>Striga</taxon>
    </lineage>
</organism>
<dbReference type="Proteomes" id="UP000325081">
    <property type="component" value="Unassembled WGS sequence"/>
</dbReference>
<reference evidence="2" key="1">
    <citation type="journal article" date="2019" name="Curr. Biol.">
        <title>Genome Sequence of Striga asiatica Provides Insight into the Evolution of Plant Parasitism.</title>
        <authorList>
            <person name="Yoshida S."/>
            <person name="Kim S."/>
            <person name="Wafula E.K."/>
            <person name="Tanskanen J."/>
            <person name="Kim Y.M."/>
            <person name="Honaas L."/>
            <person name="Yang Z."/>
            <person name="Spallek T."/>
            <person name="Conn C.E."/>
            <person name="Ichihashi Y."/>
            <person name="Cheong K."/>
            <person name="Cui S."/>
            <person name="Der J.P."/>
            <person name="Gundlach H."/>
            <person name="Jiao Y."/>
            <person name="Hori C."/>
            <person name="Ishida J.K."/>
            <person name="Kasahara H."/>
            <person name="Kiba T."/>
            <person name="Kim M.S."/>
            <person name="Koo N."/>
            <person name="Laohavisit A."/>
            <person name="Lee Y.H."/>
            <person name="Lumba S."/>
            <person name="McCourt P."/>
            <person name="Mortimer J.C."/>
            <person name="Mutuku J.M."/>
            <person name="Nomura T."/>
            <person name="Sasaki-Sekimoto Y."/>
            <person name="Seto Y."/>
            <person name="Wang Y."/>
            <person name="Wakatake T."/>
            <person name="Sakakibara H."/>
            <person name="Demura T."/>
            <person name="Yamaguchi S."/>
            <person name="Yoneyama K."/>
            <person name="Manabe R.I."/>
            <person name="Nelson D.C."/>
            <person name="Schulman A.H."/>
            <person name="Timko M.P."/>
            <person name="dePamphilis C.W."/>
            <person name="Choi D."/>
            <person name="Shirasu K."/>
        </authorList>
    </citation>
    <scope>NUCLEOTIDE SEQUENCE [LARGE SCALE GENOMIC DNA]</scope>
    <source>
        <strain evidence="2">cv. UVA1</strain>
    </source>
</reference>